<dbReference type="Gene3D" id="3.40.50.1360">
    <property type="match status" value="1"/>
</dbReference>
<proteinExistence type="predicted"/>
<dbReference type="PANTHER" id="PTHR30363:SF44">
    <property type="entry name" value="AGA OPERON TRANSCRIPTIONAL REPRESSOR-RELATED"/>
    <property type="match status" value="1"/>
</dbReference>
<dbReference type="GO" id="GO:0003677">
    <property type="term" value="F:DNA binding"/>
    <property type="evidence" value="ECO:0007669"/>
    <property type="project" value="UniProtKB-KW"/>
</dbReference>
<reference evidence="5 6" key="1">
    <citation type="submission" date="2017-02" db="EMBL/GenBank/DDBJ databases">
        <authorList>
            <person name="Peterson S.W."/>
        </authorList>
    </citation>
    <scope>NUCLEOTIDE SEQUENCE [LARGE SCALE GENOMIC DNA]</scope>
    <source>
        <strain evidence="5 6">B Ar 00.02</strain>
    </source>
</reference>
<dbReference type="Pfam" id="PF08220">
    <property type="entry name" value="HTH_DeoR"/>
    <property type="match status" value="1"/>
</dbReference>
<dbReference type="InterPro" id="IPR036390">
    <property type="entry name" value="WH_DNA-bd_sf"/>
</dbReference>
<keyword evidence="3" id="KW-0804">Transcription</keyword>
<dbReference type="AlphaFoldDB" id="A0A1R4FB32"/>
<dbReference type="PROSITE" id="PS51000">
    <property type="entry name" value="HTH_DEOR_2"/>
    <property type="match status" value="1"/>
</dbReference>
<evidence type="ECO:0000313" key="5">
    <source>
        <dbReference type="EMBL" id="SJM53043.1"/>
    </source>
</evidence>
<name>A0A1R4FB32_9MICC</name>
<dbReference type="PANTHER" id="PTHR30363">
    <property type="entry name" value="HTH-TYPE TRANSCRIPTIONAL REGULATOR SRLR-RELATED"/>
    <property type="match status" value="1"/>
</dbReference>
<protein>
    <submittedName>
        <fullName evidence="5">DeoR-family transcriptional regulator</fullName>
    </submittedName>
</protein>
<dbReference type="RefSeq" id="WP_086995263.1">
    <property type="nucleotide sequence ID" value="NZ_FUHW01000014.1"/>
</dbReference>
<dbReference type="SUPFAM" id="SSF100950">
    <property type="entry name" value="NagB/RpiA/CoA transferase-like"/>
    <property type="match status" value="1"/>
</dbReference>
<accession>A0A1R4FB32</accession>
<dbReference type="SMART" id="SM00420">
    <property type="entry name" value="HTH_DEOR"/>
    <property type="match status" value="1"/>
</dbReference>
<organism evidence="5 6">
    <name type="scientific">Arthrobacter rhombi</name>
    <dbReference type="NCBI Taxonomy" id="71253"/>
    <lineage>
        <taxon>Bacteria</taxon>
        <taxon>Bacillati</taxon>
        <taxon>Actinomycetota</taxon>
        <taxon>Actinomycetes</taxon>
        <taxon>Micrococcales</taxon>
        <taxon>Micrococcaceae</taxon>
        <taxon>Arthrobacter</taxon>
    </lineage>
</organism>
<dbReference type="InterPro" id="IPR001034">
    <property type="entry name" value="DeoR_HTH"/>
</dbReference>
<dbReference type="PROSITE" id="PS00894">
    <property type="entry name" value="HTH_DEOR_1"/>
    <property type="match status" value="1"/>
</dbReference>
<dbReference type="InterPro" id="IPR050313">
    <property type="entry name" value="Carb_Metab_HTH_regulators"/>
</dbReference>
<dbReference type="InterPro" id="IPR037171">
    <property type="entry name" value="NagB/RpiA_transferase-like"/>
</dbReference>
<dbReference type="GO" id="GO:0003700">
    <property type="term" value="F:DNA-binding transcription factor activity"/>
    <property type="evidence" value="ECO:0007669"/>
    <property type="project" value="InterPro"/>
</dbReference>
<dbReference type="Gene3D" id="1.10.10.10">
    <property type="entry name" value="Winged helix-like DNA-binding domain superfamily/Winged helix DNA-binding domain"/>
    <property type="match status" value="1"/>
</dbReference>
<keyword evidence="6" id="KW-1185">Reference proteome</keyword>
<evidence type="ECO:0000256" key="2">
    <source>
        <dbReference type="ARBA" id="ARBA00023125"/>
    </source>
</evidence>
<dbReference type="SUPFAM" id="SSF46785">
    <property type="entry name" value="Winged helix' DNA-binding domain"/>
    <property type="match status" value="1"/>
</dbReference>
<dbReference type="Proteomes" id="UP000195913">
    <property type="component" value="Unassembled WGS sequence"/>
</dbReference>
<dbReference type="EMBL" id="FUHW01000014">
    <property type="protein sequence ID" value="SJM53043.1"/>
    <property type="molecule type" value="Genomic_DNA"/>
</dbReference>
<dbReference type="InterPro" id="IPR014036">
    <property type="entry name" value="DeoR-like_C"/>
</dbReference>
<dbReference type="InterPro" id="IPR018356">
    <property type="entry name" value="Tscrpt_reg_HTH_DeoR_CS"/>
</dbReference>
<dbReference type="SMART" id="SM01134">
    <property type="entry name" value="DeoRC"/>
    <property type="match status" value="1"/>
</dbReference>
<gene>
    <name evidence="5" type="ORF">FM101_03100</name>
</gene>
<evidence type="ECO:0000256" key="3">
    <source>
        <dbReference type="ARBA" id="ARBA00023163"/>
    </source>
</evidence>
<evidence type="ECO:0000259" key="4">
    <source>
        <dbReference type="PROSITE" id="PS51000"/>
    </source>
</evidence>
<feature type="domain" description="HTH deoR-type" evidence="4">
    <location>
        <begin position="6"/>
        <end position="61"/>
    </location>
</feature>
<dbReference type="InterPro" id="IPR036388">
    <property type="entry name" value="WH-like_DNA-bd_sf"/>
</dbReference>
<keyword evidence="1" id="KW-0805">Transcription regulation</keyword>
<evidence type="ECO:0000256" key="1">
    <source>
        <dbReference type="ARBA" id="ARBA00023015"/>
    </source>
</evidence>
<keyword evidence="2" id="KW-0238">DNA-binding</keyword>
<dbReference type="Pfam" id="PF00455">
    <property type="entry name" value="DeoRC"/>
    <property type="match status" value="1"/>
</dbReference>
<sequence length="261" mass="27386">MAEMLPPQRRRHILDELNKYGQVRVTELSHELGISEMTVRRDLNALASAGELVKVHGGATREQSATSVEPGFIRKLGLAAPEKEALALRAAELIEPGMSVALNSGTTTYALAGQCTGIADLTVVTNSPRIAEIFYSAENASQSVILIGGTRTPSDALVGPLATTALAQLHVDICFMGIHGMTAEDGFTTPNMLEAQANRAFMAAAAELVVVADHSKWGITGLCQIAELGAADVLITGDALSPEAVDILGQSIETLLLTSTP</sequence>
<evidence type="ECO:0000313" key="6">
    <source>
        <dbReference type="Proteomes" id="UP000195913"/>
    </source>
</evidence>
<dbReference type="PRINTS" id="PR00037">
    <property type="entry name" value="HTHLACR"/>
</dbReference>